<dbReference type="PANTHER" id="PTHR46026">
    <property type="entry name" value="RHO-TYPE GUANINE NUCLEOTIDE EXCHANGE FACTOR, ISOFORM F"/>
    <property type="match status" value="1"/>
</dbReference>
<dbReference type="SMART" id="SM00033">
    <property type="entry name" value="CH"/>
    <property type="match status" value="1"/>
</dbReference>
<dbReference type="InterPro" id="IPR001849">
    <property type="entry name" value="PH_domain"/>
</dbReference>
<sequence>MNPEEQTVTWLISLGVLSSPKKNIADPEEFLKTSLKDGVVLCKLAERLIPGFTPKYCQDPRTEVDCISNIREFLRGCSSLKVEGFEPEWLYTGDNFGKVLTTLLAVNFATQGKSFVVFLCASIPQFWGQHDHIFPSLKEMSENGGGGHLMVKARFNFKQNNEDELSFSKGEMIHVTRQEEGGWWEGTLNGKTGWFPSNYVREVKPCGELGHTIRIMNSLVWSCHQFQKDFVANIFSLLSPIVPNLCVFRLSSADSATLCGNLEEILTFQQGLCVALEDCTKVPEGQQRVAGCYLNLMCQIKTLYLAYCSSHPSAVCILTDHSDELDKFMESQGASAPGILTLTSSLSKPFMRLDKYPTLLQELERHVEEAHTDYTDIVKATAAFRSLVAQCQELRKRKNLELQILSEPVRGWEGDSMKSLGHVAYMSQVHMKNGSSEEKEERYLMLFPNVLVMLSASPRMSGFIYQGRLPLTGTTVTRHAEDADSAHYAFDITGSMIDRITVLCSSPQELQEWLEHLQPFTKGGSPAGTISKPLSMVGTPTHLSHLGSLTSISRGPLEPPKISKPWSLSCLRPAPPLKPSAALGYKERMSYIMKDSSKSPRPMKKFLPGNRKKERKPSDDEVQIRKSTVALEEDAQILRVIEAYCTGASVHQTTVRKECIPQVLLPEEEKIIVEEMKSNGQTVIEEKSLVDAVYALKDEVHELKKENKWMKQFLEEEQKSRKELERVVRKLAKQKNDCSWDDGSH</sequence>
<dbReference type="Pfam" id="PF16523">
    <property type="entry name" value="betaPIX_CC"/>
    <property type="match status" value="1"/>
</dbReference>
<evidence type="ECO:0000259" key="14">
    <source>
        <dbReference type="PROSITE" id="PS50021"/>
    </source>
</evidence>
<dbReference type="Ensembl" id="ENSSLDT00000028383.1">
    <property type="protein sequence ID" value="ENSSLDP00000027544.1"/>
    <property type="gene ID" value="ENSSLDG00000021339.1"/>
</dbReference>
<dbReference type="GO" id="GO:0030032">
    <property type="term" value="P:lamellipodium assembly"/>
    <property type="evidence" value="ECO:0007669"/>
    <property type="project" value="TreeGrafter"/>
</dbReference>
<dbReference type="InterPro" id="IPR032409">
    <property type="entry name" value="GEF6/7_CC"/>
</dbReference>
<dbReference type="FunFam" id="1.20.900.10:FF:000016">
    <property type="entry name" value="Rho guanine nucleotide exchange factor 6"/>
    <property type="match status" value="1"/>
</dbReference>
<evidence type="ECO:0000256" key="5">
    <source>
        <dbReference type="ARBA" id="ARBA00023273"/>
    </source>
</evidence>
<dbReference type="Pfam" id="PF00307">
    <property type="entry name" value="CH"/>
    <property type="match status" value="1"/>
</dbReference>
<dbReference type="Pfam" id="PF00169">
    <property type="entry name" value="PH"/>
    <property type="match status" value="1"/>
</dbReference>
<proteinExistence type="predicted"/>
<dbReference type="SUPFAM" id="SSF50044">
    <property type="entry name" value="SH3-domain"/>
    <property type="match status" value="1"/>
</dbReference>
<dbReference type="Gene3D" id="1.20.900.10">
    <property type="entry name" value="Dbl homology (DH) domain"/>
    <property type="match status" value="1"/>
</dbReference>
<dbReference type="PROSITE" id="PS50002">
    <property type="entry name" value="SH3"/>
    <property type="match status" value="1"/>
</dbReference>
<evidence type="ECO:0000256" key="2">
    <source>
        <dbReference type="ARBA" id="ARBA00022443"/>
    </source>
</evidence>
<dbReference type="Pfam" id="PF00621">
    <property type="entry name" value="RhoGEF"/>
    <property type="match status" value="1"/>
</dbReference>
<dbReference type="FunFam" id="2.30.29.30:FF:000094">
    <property type="entry name" value="Rho guanine nucleotide exchange factor 7"/>
    <property type="match status" value="1"/>
</dbReference>
<evidence type="ECO:0000313" key="16">
    <source>
        <dbReference type="Proteomes" id="UP000261360"/>
    </source>
</evidence>
<dbReference type="InterPro" id="IPR001452">
    <property type="entry name" value="SH3_domain"/>
</dbReference>
<protein>
    <recommendedName>
        <fullName evidence="7">Osteoclast-stimulating factor 1</fullName>
    </recommendedName>
</protein>
<dbReference type="CDD" id="cd12061">
    <property type="entry name" value="SH3_betaPIX"/>
    <property type="match status" value="1"/>
</dbReference>
<evidence type="ECO:0000259" key="12">
    <source>
        <dbReference type="PROSITE" id="PS50003"/>
    </source>
</evidence>
<feature type="domain" description="Calponin-homology (CH)" evidence="14">
    <location>
        <begin position="1"/>
        <end position="111"/>
    </location>
</feature>
<keyword evidence="4" id="KW-0040">ANK repeat</keyword>
<dbReference type="SMART" id="SM00325">
    <property type="entry name" value="RhoGEF"/>
    <property type="match status" value="1"/>
</dbReference>
<dbReference type="Pfam" id="PF16614">
    <property type="entry name" value="RhoGEF67_u2"/>
    <property type="match status" value="1"/>
</dbReference>
<dbReference type="CDD" id="cd01225">
    <property type="entry name" value="PH_Cool_Pix"/>
    <property type="match status" value="1"/>
</dbReference>
<keyword evidence="3" id="KW-0344">Guanine-nucleotide releasing factor</keyword>
<keyword evidence="16" id="KW-1185">Reference proteome</keyword>
<dbReference type="SUPFAM" id="SSF47576">
    <property type="entry name" value="Calponin-homology domain, CH-domain"/>
    <property type="match status" value="1"/>
</dbReference>
<feature type="region of interest" description="Disordered" evidence="10">
    <location>
        <begin position="593"/>
        <end position="622"/>
    </location>
</feature>
<dbReference type="Gene3D" id="2.30.29.30">
    <property type="entry name" value="Pleckstrin-homology domain (PH domain)/Phosphotyrosine-binding domain (PTB)"/>
    <property type="match status" value="1"/>
</dbReference>
<dbReference type="InterPro" id="IPR036872">
    <property type="entry name" value="CH_dom_sf"/>
</dbReference>
<dbReference type="STRING" id="1841481.ENSSLDP00000027544"/>
<evidence type="ECO:0000256" key="10">
    <source>
        <dbReference type="SAM" id="MobiDB-lite"/>
    </source>
</evidence>
<dbReference type="InterPro" id="IPR036028">
    <property type="entry name" value="SH3-like_dom_sf"/>
</dbReference>
<feature type="domain" description="SH3" evidence="11">
    <location>
        <begin position="146"/>
        <end position="205"/>
    </location>
</feature>
<dbReference type="GeneTree" id="ENSGT00940000158723"/>
<dbReference type="Proteomes" id="UP000261360">
    <property type="component" value="Unplaced"/>
</dbReference>
<dbReference type="PRINTS" id="PR00452">
    <property type="entry name" value="SH3DOMAIN"/>
</dbReference>
<dbReference type="SMART" id="SM00326">
    <property type="entry name" value="SH3"/>
    <property type="match status" value="1"/>
</dbReference>
<dbReference type="SMART" id="SM00233">
    <property type="entry name" value="PH"/>
    <property type="match status" value="1"/>
</dbReference>
<evidence type="ECO:0000259" key="11">
    <source>
        <dbReference type="PROSITE" id="PS50002"/>
    </source>
</evidence>
<feature type="domain" description="PH" evidence="12">
    <location>
        <begin position="416"/>
        <end position="522"/>
    </location>
</feature>
<dbReference type="AlphaFoldDB" id="A0A3B4YXR8"/>
<dbReference type="InterPro" id="IPR011993">
    <property type="entry name" value="PH-like_dom_sf"/>
</dbReference>
<evidence type="ECO:0000313" key="15">
    <source>
        <dbReference type="Ensembl" id="ENSSLDP00000027544.1"/>
    </source>
</evidence>
<dbReference type="InterPro" id="IPR000219">
    <property type="entry name" value="DH_dom"/>
</dbReference>
<dbReference type="Gene3D" id="2.30.30.40">
    <property type="entry name" value="SH3 Domains"/>
    <property type="match status" value="1"/>
</dbReference>
<dbReference type="PROSITE" id="PS50003">
    <property type="entry name" value="PH_DOMAIN"/>
    <property type="match status" value="1"/>
</dbReference>
<dbReference type="PROSITE" id="PS50021">
    <property type="entry name" value="CH"/>
    <property type="match status" value="1"/>
</dbReference>
<dbReference type="InterPro" id="IPR035899">
    <property type="entry name" value="DBL_dom_sf"/>
</dbReference>
<dbReference type="InterPro" id="IPR035789">
    <property type="entry name" value="BetaPIX_SH3"/>
</dbReference>
<reference evidence="15" key="1">
    <citation type="submission" date="2025-08" db="UniProtKB">
        <authorList>
            <consortium name="Ensembl"/>
        </authorList>
    </citation>
    <scope>IDENTIFICATION</scope>
</reference>
<evidence type="ECO:0000256" key="6">
    <source>
        <dbReference type="ARBA" id="ARBA00037432"/>
    </source>
</evidence>
<organism evidence="15 16">
    <name type="scientific">Seriola lalandi dorsalis</name>
    <dbReference type="NCBI Taxonomy" id="1841481"/>
    <lineage>
        <taxon>Eukaryota</taxon>
        <taxon>Metazoa</taxon>
        <taxon>Chordata</taxon>
        <taxon>Craniata</taxon>
        <taxon>Vertebrata</taxon>
        <taxon>Euteleostomi</taxon>
        <taxon>Actinopterygii</taxon>
        <taxon>Neopterygii</taxon>
        <taxon>Teleostei</taxon>
        <taxon>Neoteleostei</taxon>
        <taxon>Acanthomorphata</taxon>
        <taxon>Carangaria</taxon>
        <taxon>Carangiformes</taxon>
        <taxon>Carangidae</taxon>
        <taxon>Seriola</taxon>
    </lineage>
</organism>
<name>A0A3B4YXR8_SERLL</name>
<keyword evidence="9" id="KW-0175">Coiled coil</keyword>
<evidence type="ECO:0000259" key="13">
    <source>
        <dbReference type="PROSITE" id="PS50010"/>
    </source>
</evidence>
<dbReference type="InterPro" id="IPR001715">
    <property type="entry name" value="CH_dom"/>
</dbReference>
<evidence type="ECO:0000256" key="4">
    <source>
        <dbReference type="ARBA" id="ARBA00023043"/>
    </source>
</evidence>
<dbReference type="Pfam" id="PF07653">
    <property type="entry name" value="SH3_2"/>
    <property type="match status" value="1"/>
</dbReference>
<dbReference type="InterPro" id="IPR046376">
    <property type="entry name" value="PH_Cool_Pix"/>
</dbReference>
<dbReference type="FunFam" id="2.30.30.40:FF:000072">
    <property type="entry name" value="Unconventional Myosin IB"/>
    <property type="match status" value="1"/>
</dbReference>
<dbReference type="PROSITE" id="PS50010">
    <property type="entry name" value="DH_2"/>
    <property type="match status" value="1"/>
</dbReference>
<dbReference type="Gene3D" id="1.10.418.10">
    <property type="entry name" value="Calponin-like domain"/>
    <property type="match status" value="1"/>
</dbReference>
<evidence type="ECO:0000256" key="1">
    <source>
        <dbReference type="ARBA" id="ARBA00004510"/>
    </source>
</evidence>
<dbReference type="SUPFAM" id="SSF48065">
    <property type="entry name" value="DBL homology domain (DH-domain)"/>
    <property type="match status" value="1"/>
</dbReference>
<keyword evidence="2 8" id="KW-0728">SH3 domain</keyword>
<accession>A0A3B4YXR8</accession>
<evidence type="ECO:0000256" key="8">
    <source>
        <dbReference type="PROSITE-ProRule" id="PRU00192"/>
    </source>
</evidence>
<dbReference type="PANTHER" id="PTHR46026:SF2">
    <property type="entry name" value="RHO GUANINE NUCLEOTIDE EXCHANGE FACTOR 6"/>
    <property type="match status" value="1"/>
</dbReference>
<dbReference type="Gene3D" id="1.20.5.390">
    <property type="entry name" value="L1 transposable element, trimerization domain"/>
    <property type="match status" value="1"/>
</dbReference>
<evidence type="ECO:0000256" key="7">
    <source>
        <dbReference type="ARBA" id="ARBA00040640"/>
    </source>
</evidence>
<dbReference type="SUPFAM" id="SSF50729">
    <property type="entry name" value="PH domain-like"/>
    <property type="match status" value="1"/>
</dbReference>
<evidence type="ECO:0000256" key="3">
    <source>
        <dbReference type="ARBA" id="ARBA00022658"/>
    </source>
</evidence>
<dbReference type="GO" id="GO:0005085">
    <property type="term" value="F:guanyl-nucleotide exchange factor activity"/>
    <property type="evidence" value="ECO:0007669"/>
    <property type="project" value="UniProtKB-KW"/>
</dbReference>
<dbReference type="GO" id="GO:0005737">
    <property type="term" value="C:cytoplasm"/>
    <property type="evidence" value="ECO:0007669"/>
    <property type="project" value="TreeGrafter"/>
</dbReference>
<evidence type="ECO:0000256" key="9">
    <source>
        <dbReference type="SAM" id="Coils"/>
    </source>
</evidence>
<dbReference type="GO" id="GO:0030027">
    <property type="term" value="C:lamellipodium"/>
    <property type="evidence" value="ECO:0007669"/>
    <property type="project" value="UniProtKB-SubCell"/>
</dbReference>
<reference evidence="15" key="2">
    <citation type="submission" date="2025-09" db="UniProtKB">
        <authorList>
            <consortium name="Ensembl"/>
        </authorList>
    </citation>
    <scope>IDENTIFICATION</scope>
</reference>
<feature type="coiled-coil region" evidence="9">
    <location>
        <begin position="710"/>
        <end position="737"/>
    </location>
</feature>
<comment type="function">
    <text evidence="6">Induces bone resorption, acting probably through a signaling cascade which results in the secretion of factor(s) enhancing osteoclast formation and activity.</text>
</comment>
<feature type="domain" description="DH" evidence="13">
    <location>
        <begin position="211"/>
        <end position="394"/>
    </location>
</feature>
<keyword evidence="5" id="KW-0966">Cell projection</keyword>
<dbReference type="CDD" id="cd00160">
    <property type="entry name" value="RhoGEF"/>
    <property type="match status" value="1"/>
</dbReference>
<comment type="subcellular location">
    <subcellularLocation>
        <location evidence="1">Cell projection</location>
        <location evidence="1">Lamellipodium</location>
    </subcellularLocation>
</comment>